<evidence type="ECO:0000256" key="2">
    <source>
        <dbReference type="ARBA" id="ARBA00022448"/>
    </source>
</evidence>
<organism evidence="10 11">
    <name type="scientific">Longibacter salinarum</name>
    <dbReference type="NCBI Taxonomy" id="1850348"/>
    <lineage>
        <taxon>Bacteria</taxon>
        <taxon>Pseudomonadati</taxon>
        <taxon>Rhodothermota</taxon>
        <taxon>Rhodothermia</taxon>
        <taxon>Rhodothermales</taxon>
        <taxon>Salisaetaceae</taxon>
        <taxon>Longibacter</taxon>
    </lineage>
</organism>
<evidence type="ECO:0000313" key="11">
    <source>
        <dbReference type="Proteomes" id="UP000220102"/>
    </source>
</evidence>
<name>A0A2A8D162_9BACT</name>
<evidence type="ECO:0000259" key="9">
    <source>
        <dbReference type="Pfam" id="PF07715"/>
    </source>
</evidence>
<dbReference type="Pfam" id="PF07715">
    <property type="entry name" value="Plug"/>
    <property type="match status" value="1"/>
</dbReference>
<protein>
    <submittedName>
        <fullName evidence="10">SusC/RagA family TonB-linked outer membrane protein</fullName>
    </submittedName>
</protein>
<dbReference type="Gene3D" id="2.170.130.10">
    <property type="entry name" value="TonB-dependent receptor, plug domain"/>
    <property type="match status" value="1"/>
</dbReference>
<dbReference type="PANTHER" id="PTHR30069:SF28">
    <property type="entry name" value="TONB-DEPENDENT RECEPTOR YNCD-RELATED"/>
    <property type="match status" value="1"/>
</dbReference>
<evidence type="ECO:0000256" key="7">
    <source>
        <dbReference type="PROSITE-ProRule" id="PRU01360"/>
    </source>
</evidence>
<keyword evidence="4 7" id="KW-0812">Transmembrane</keyword>
<dbReference type="InterPro" id="IPR023997">
    <property type="entry name" value="TonB-dep_OMP_SusC/RagA_CS"/>
</dbReference>
<reference evidence="10 11" key="1">
    <citation type="submission" date="2017-10" db="EMBL/GenBank/DDBJ databases">
        <title>Draft genome of Longibacter Salinarum.</title>
        <authorList>
            <person name="Goh K.M."/>
            <person name="Shamsir M.S."/>
            <person name="Lim S.W."/>
        </authorList>
    </citation>
    <scope>NUCLEOTIDE SEQUENCE [LARGE SCALE GENOMIC DNA]</scope>
    <source>
        <strain evidence="10 11">KCTC 52045</strain>
    </source>
</reference>
<comment type="subcellular location">
    <subcellularLocation>
        <location evidence="1 7">Cell outer membrane</location>
        <topology evidence="1 7">Multi-pass membrane protein</topology>
    </subcellularLocation>
</comment>
<sequence length="1087" mass="117610">MLRKLLTAAFVLSLVAPGWALAQDTGTIQGVVTDSTAGASIPGANVVIRSISMGAATGADGSYEISSVPAGEYSVTASFVGYVAKSQEVAVEAGETVTLDFALAPQTVEMGDVVVTALGVERDRRSVGASVQQVTGEELAQVENENFVSSLAGRVSGASIKTSSTMGGSANITLRGFNSLTGDNQPLIVIDGIPIDNSTQRTDVGQERGFGGFDYGNAASIINPNNIQSLSVLKGPAAAALYGSRGANGVIQITTKSGEDSDGLGVSFSSGVQVQRAYQFMDYQNSYGGGAAGSTFRTLQGNDFVLDGSSDQYVADYATDESWGPRLDGRNVRQWYSWDDVNDLNGVATPWEAHPDNVKDFLQTGTRYSNDLAVSDGAESYNYRLYMGNVNMKGVMPNSEMDRYRFGVNGTVDVSESLTANAVAEYNYQEAQGRSGTGYGFAENAFAQFNTFGQRQLDLGPDSYMRDYLRPGRQQRGWNWAGVQGAQQGTFQYTDNPYVGRYENLQTDDSQRFFGKAQLNYDIAEGIGSSFMVTNDHRTERRGERVSLVSSEQSSYTEDVIEAQEINTELKFDYETQFANDFDLDAFVAGRIRWETFERNRQATSNGLAAPQLYTVENSVGRPEITDYFQQNAVYSSYGSVNVGYNDLVYMTGTLRNDWSSTLPEDNNSYLYPSIQTSFVFSSLEALEDQDVLSYGKLRASWARVGDDTGPYQLDVVYPVEIPYAGQSIQRVDRVLNNANLEPEITTGVEVGLDLEFFNNRASLATTYYRDVTRNQILSTDVSPASGFGGTVVNAGEVLNTGVEAQLGVTPVRTEEVNWDINVNWALNNNEIVELAEGINTYVIGDGVFAPPTVAQVGESYGTVFGSSFIRDANGQIVYNRSGVPVASGESKSLGSFLPDWTAGASTNLSYKGASLSVLVEGQKGGKIWSLSNAFGTYSGLLQETVEGNQRETGVIPSGVVLPSGVDRADAATTEGIPFGEAVGRISAAGFWKNQFFGPLGDNFLYDASYIKLQEVVLAYNFPSRWFANTPIQRLNVAVTGRNLAILYKKAPNIDPSLTMSTGNFQGFEAGQIPPQRQLGMRFNLTF</sequence>
<dbReference type="InterPro" id="IPR012910">
    <property type="entry name" value="Plug_dom"/>
</dbReference>
<dbReference type="Gene3D" id="2.60.40.1120">
    <property type="entry name" value="Carboxypeptidase-like, regulatory domain"/>
    <property type="match status" value="1"/>
</dbReference>
<dbReference type="SUPFAM" id="SSF56935">
    <property type="entry name" value="Porins"/>
    <property type="match status" value="1"/>
</dbReference>
<evidence type="ECO:0000256" key="5">
    <source>
        <dbReference type="ARBA" id="ARBA00023136"/>
    </source>
</evidence>
<dbReference type="NCBIfam" id="TIGR04057">
    <property type="entry name" value="SusC_RagA_signa"/>
    <property type="match status" value="1"/>
</dbReference>
<keyword evidence="11" id="KW-1185">Reference proteome</keyword>
<dbReference type="InterPro" id="IPR023996">
    <property type="entry name" value="TonB-dep_OMP_SusC/RagA"/>
</dbReference>
<dbReference type="PANTHER" id="PTHR30069">
    <property type="entry name" value="TONB-DEPENDENT OUTER MEMBRANE RECEPTOR"/>
    <property type="match status" value="1"/>
</dbReference>
<dbReference type="AlphaFoldDB" id="A0A2A8D162"/>
<keyword evidence="2 7" id="KW-0813">Transport</keyword>
<dbReference type="InterPro" id="IPR036942">
    <property type="entry name" value="Beta-barrel_TonB_sf"/>
</dbReference>
<dbReference type="SUPFAM" id="SSF49452">
    <property type="entry name" value="Starch-binding domain-like"/>
    <property type="match status" value="1"/>
</dbReference>
<dbReference type="Pfam" id="PF13715">
    <property type="entry name" value="CarbopepD_reg_2"/>
    <property type="match status" value="1"/>
</dbReference>
<evidence type="ECO:0000256" key="6">
    <source>
        <dbReference type="ARBA" id="ARBA00023237"/>
    </source>
</evidence>
<dbReference type="PROSITE" id="PS52016">
    <property type="entry name" value="TONB_DEPENDENT_REC_3"/>
    <property type="match status" value="1"/>
</dbReference>
<keyword evidence="8" id="KW-0732">Signal</keyword>
<dbReference type="GO" id="GO:0030246">
    <property type="term" value="F:carbohydrate binding"/>
    <property type="evidence" value="ECO:0007669"/>
    <property type="project" value="InterPro"/>
</dbReference>
<comment type="similarity">
    <text evidence="7">Belongs to the TonB-dependent receptor family.</text>
</comment>
<evidence type="ECO:0000256" key="4">
    <source>
        <dbReference type="ARBA" id="ARBA00022692"/>
    </source>
</evidence>
<evidence type="ECO:0000256" key="3">
    <source>
        <dbReference type="ARBA" id="ARBA00022452"/>
    </source>
</evidence>
<dbReference type="NCBIfam" id="TIGR04056">
    <property type="entry name" value="OMP_RagA_SusC"/>
    <property type="match status" value="1"/>
</dbReference>
<keyword evidence="3 7" id="KW-1134">Transmembrane beta strand</keyword>
<dbReference type="Gene3D" id="2.40.170.20">
    <property type="entry name" value="TonB-dependent receptor, beta-barrel domain"/>
    <property type="match status" value="1"/>
</dbReference>
<dbReference type="GO" id="GO:0009279">
    <property type="term" value="C:cell outer membrane"/>
    <property type="evidence" value="ECO:0007669"/>
    <property type="project" value="UniProtKB-SubCell"/>
</dbReference>
<feature type="domain" description="TonB-dependent receptor plug" evidence="9">
    <location>
        <begin position="124"/>
        <end position="250"/>
    </location>
</feature>
<comment type="caution">
    <text evidence="10">The sequence shown here is derived from an EMBL/GenBank/DDBJ whole genome shotgun (WGS) entry which is preliminary data.</text>
</comment>
<dbReference type="GO" id="GO:0015344">
    <property type="term" value="F:siderophore uptake transmembrane transporter activity"/>
    <property type="evidence" value="ECO:0007669"/>
    <property type="project" value="TreeGrafter"/>
</dbReference>
<feature type="chain" id="PRO_5012066286" evidence="8">
    <location>
        <begin position="23"/>
        <end position="1087"/>
    </location>
</feature>
<dbReference type="EMBL" id="PDEQ01000002">
    <property type="protein sequence ID" value="PEN14543.1"/>
    <property type="molecule type" value="Genomic_DNA"/>
</dbReference>
<feature type="signal peptide" evidence="8">
    <location>
        <begin position="1"/>
        <end position="22"/>
    </location>
</feature>
<dbReference type="InterPro" id="IPR013784">
    <property type="entry name" value="Carb-bd-like_fold"/>
</dbReference>
<keyword evidence="5 7" id="KW-0472">Membrane</keyword>
<dbReference type="InterPro" id="IPR039426">
    <property type="entry name" value="TonB-dep_rcpt-like"/>
</dbReference>
<dbReference type="OrthoDB" id="9768177at2"/>
<accession>A0A2A8D162</accession>
<dbReference type="RefSeq" id="WP_098074716.1">
    <property type="nucleotide sequence ID" value="NZ_PDEQ01000002.1"/>
</dbReference>
<dbReference type="GO" id="GO:0044718">
    <property type="term" value="P:siderophore transmembrane transport"/>
    <property type="evidence" value="ECO:0007669"/>
    <property type="project" value="TreeGrafter"/>
</dbReference>
<evidence type="ECO:0000256" key="8">
    <source>
        <dbReference type="SAM" id="SignalP"/>
    </source>
</evidence>
<keyword evidence="6 7" id="KW-0998">Cell outer membrane</keyword>
<evidence type="ECO:0000313" key="10">
    <source>
        <dbReference type="EMBL" id="PEN14543.1"/>
    </source>
</evidence>
<gene>
    <name evidence="10" type="ORF">CRI94_05830</name>
</gene>
<evidence type="ECO:0000256" key="1">
    <source>
        <dbReference type="ARBA" id="ARBA00004571"/>
    </source>
</evidence>
<dbReference type="Proteomes" id="UP000220102">
    <property type="component" value="Unassembled WGS sequence"/>
</dbReference>
<proteinExistence type="inferred from homology"/>
<dbReference type="InterPro" id="IPR037066">
    <property type="entry name" value="Plug_dom_sf"/>
</dbReference>